<protein>
    <submittedName>
        <fullName evidence="2">Uncharacterized protein</fullName>
    </submittedName>
</protein>
<dbReference type="KEGG" id="cgn:OK18_15255"/>
<name>A0A0G3M3N4_CHRGL</name>
<gene>
    <name evidence="2" type="ORF">OK18_15255</name>
</gene>
<evidence type="ECO:0000256" key="1">
    <source>
        <dbReference type="SAM" id="MobiDB-lite"/>
    </source>
</evidence>
<feature type="region of interest" description="Disordered" evidence="1">
    <location>
        <begin position="38"/>
        <end position="70"/>
    </location>
</feature>
<sequence length="70" mass="8148">MTKAQKEYAQQFFKENKAVKELHLNPQGEWFTDINYANNSLPKNKEGQREGKIETIKQGQKIDPAEDQPK</sequence>
<dbReference type="OrthoDB" id="1271042at2"/>
<accession>A0A0G3M3N4</accession>
<dbReference type="RefSeq" id="WP_053328542.1">
    <property type="nucleotide sequence ID" value="NZ_CP009928.1"/>
</dbReference>
<dbReference type="Proteomes" id="UP000035213">
    <property type="component" value="Chromosome"/>
</dbReference>
<dbReference type="EMBL" id="CP009928">
    <property type="protein sequence ID" value="AKK73781.1"/>
    <property type="molecule type" value="Genomic_DNA"/>
</dbReference>
<reference evidence="2 3" key="1">
    <citation type="submission" date="2014-11" db="EMBL/GenBank/DDBJ databases">
        <authorList>
            <person name="Park G.-S."/>
            <person name="Hong S.-J."/>
            <person name="Jung B.K."/>
            <person name="Khan A.R."/>
            <person name="Kwak Y."/>
            <person name="Shin J.-H."/>
        </authorList>
    </citation>
    <scope>NUCLEOTIDE SEQUENCE [LARGE SCALE GENOMIC DNA]</scope>
    <source>
        <strain evidence="2 3">DSM 27622</strain>
    </source>
</reference>
<evidence type="ECO:0000313" key="2">
    <source>
        <dbReference type="EMBL" id="AKK73781.1"/>
    </source>
</evidence>
<dbReference type="AlphaFoldDB" id="A0A0G3M3N4"/>
<dbReference type="STRING" id="1324352.OK18_15255"/>
<proteinExistence type="predicted"/>
<organism evidence="2 3">
    <name type="scientific">Chryseobacterium gallinarum</name>
    <dbReference type="NCBI Taxonomy" id="1324352"/>
    <lineage>
        <taxon>Bacteria</taxon>
        <taxon>Pseudomonadati</taxon>
        <taxon>Bacteroidota</taxon>
        <taxon>Flavobacteriia</taxon>
        <taxon>Flavobacteriales</taxon>
        <taxon>Weeksellaceae</taxon>
        <taxon>Chryseobacterium group</taxon>
        <taxon>Chryseobacterium</taxon>
    </lineage>
</organism>
<evidence type="ECO:0000313" key="3">
    <source>
        <dbReference type="Proteomes" id="UP000035213"/>
    </source>
</evidence>
<dbReference type="PATRIC" id="fig|1324352.5.peg.3178"/>
<feature type="compositionally biased region" description="Basic and acidic residues" evidence="1">
    <location>
        <begin position="43"/>
        <end position="55"/>
    </location>
</feature>